<evidence type="ECO:0000313" key="1">
    <source>
        <dbReference type="EMBL" id="EEX71165.1"/>
    </source>
</evidence>
<sequence>MLFLMLISIVVLCYFHSGGSMSLAFIRPVKTIRTKKHKIGSKVSVCIADELNRPLFAGSKR</sequence>
<dbReference type="EMBL" id="ACIJ02000022">
    <property type="protein sequence ID" value="EEX71165.1"/>
    <property type="molecule type" value="Genomic_DNA"/>
</dbReference>
<dbReference type="HOGENOM" id="CLU_2918931_0_0_10"/>
<accession>C9LI49</accession>
<dbReference type="STRING" id="626522.GCWU000325_01907"/>
<comment type="caution">
    <text evidence="1">The sequence shown here is derived from an EMBL/GenBank/DDBJ whole genome shotgun (WGS) entry which is preliminary data.</text>
</comment>
<protein>
    <submittedName>
        <fullName evidence="1">Uncharacterized protein</fullName>
    </submittedName>
</protein>
<evidence type="ECO:0000313" key="2">
    <source>
        <dbReference type="Proteomes" id="UP000003460"/>
    </source>
</evidence>
<name>C9LI49_9BACT</name>
<dbReference type="AlphaFoldDB" id="C9LI49"/>
<organism evidence="1 2">
    <name type="scientific">Alloprevotella tannerae ATCC 51259</name>
    <dbReference type="NCBI Taxonomy" id="626522"/>
    <lineage>
        <taxon>Bacteria</taxon>
        <taxon>Pseudomonadati</taxon>
        <taxon>Bacteroidota</taxon>
        <taxon>Bacteroidia</taxon>
        <taxon>Bacteroidales</taxon>
        <taxon>Prevotellaceae</taxon>
        <taxon>Alloprevotella</taxon>
    </lineage>
</organism>
<keyword evidence="2" id="KW-1185">Reference proteome</keyword>
<proteinExistence type="predicted"/>
<gene>
    <name evidence="1" type="ORF">GCWU000325_01907</name>
</gene>
<dbReference type="Proteomes" id="UP000003460">
    <property type="component" value="Unassembled WGS sequence"/>
</dbReference>
<reference evidence="1" key="1">
    <citation type="submission" date="2009-09" db="EMBL/GenBank/DDBJ databases">
        <authorList>
            <person name="Weinstock G."/>
            <person name="Sodergren E."/>
            <person name="Clifton S."/>
            <person name="Fulton L."/>
            <person name="Fulton B."/>
            <person name="Courtney L."/>
            <person name="Fronick C."/>
            <person name="Harrison M."/>
            <person name="Strong C."/>
            <person name="Farmer C."/>
            <person name="Delahaunty K."/>
            <person name="Markovic C."/>
            <person name="Hall O."/>
            <person name="Minx P."/>
            <person name="Tomlinson C."/>
            <person name="Mitreva M."/>
            <person name="Nelson J."/>
            <person name="Hou S."/>
            <person name="Wollam A."/>
            <person name="Pepin K.H."/>
            <person name="Johnson M."/>
            <person name="Bhonagiri V."/>
            <person name="Nash W.E."/>
            <person name="Warren W."/>
            <person name="Chinwalla A."/>
            <person name="Mardis E.R."/>
            <person name="Wilson R.K."/>
        </authorList>
    </citation>
    <scope>NUCLEOTIDE SEQUENCE [LARGE SCALE GENOMIC DNA]</scope>
    <source>
        <strain evidence="1">ATCC 51259</strain>
    </source>
</reference>